<accession>A0AAN9SYQ9</accession>
<dbReference type="Proteomes" id="UP001386955">
    <property type="component" value="Unassembled WGS sequence"/>
</dbReference>
<proteinExistence type="predicted"/>
<gene>
    <name evidence="2" type="ORF">VNO78_00683</name>
</gene>
<reference evidence="2 3" key="1">
    <citation type="submission" date="2024-01" db="EMBL/GenBank/DDBJ databases">
        <title>The genomes of 5 underutilized Papilionoideae crops provide insights into root nodulation and disease resistanc.</title>
        <authorList>
            <person name="Jiang F."/>
        </authorList>
    </citation>
    <scope>NUCLEOTIDE SEQUENCE [LARGE SCALE GENOMIC DNA]</scope>
    <source>
        <strain evidence="2">DUOXIRENSHENG_FW03</strain>
        <tissue evidence="2">Leaves</tissue>
    </source>
</reference>
<organism evidence="2 3">
    <name type="scientific">Psophocarpus tetragonolobus</name>
    <name type="common">Winged bean</name>
    <name type="synonym">Dolichos tetragonolobus</name>
    <dbReference type="NCBI Taxonomy" id="3891"/>
    <lineage>
        <taxon>Eukaryota</taxon>
        <taxon>Viridiplantae</taxon>
        <taxon>Streptophyta</taxon>
        <taxon>Embryophyta</taxon>
        <taxon>Tracheophyta</taxon>
        <taxon>Spermatophyta</taxon>
        <taxon>Magnoliopsida</taxon>
        <taxon>eudicotyledons</taxon>
        <taxon>Gunneridae</taxon>
        <taxon>Pentapetalae</taxon>
        <taxon>rosids</taxon>
        <taxon>fabids</taxon>
        <taxon>Fabales</taxon>
        <taxon>Fabaceae</taxon>
        <taxon>Papilionoideae</taxon>
        <taxon>50 kb inversion clade</taxon>
        <taxon>NPAAA clade</taxon>
        <taxon>indigoferoid/millettioid clade</taxon>
        <taxon>Phaseoleae</taxon>
        <taxon>Psophocarpus</taxon>
    </lineage>
</organism>
<evidence type="ECO:0000313" key="2">
    <source>
        <dbReference type="EMBL" id="KAK7410140.1"/>
    </source>
</evidence>
<sequence>MAFNLMQDTTPSTDTLTLKLDEILSDTDYDVGQFCFNEETIENLMQELSKEITASPTPTPPPSPSNVPLLQPQNDSVVGLDKLDEADFDDEWLARVLASASASGHGQFIDTTDWF</sequence>
<name>A0AAN9SYQ9_PSOTE</name>
<evidence type="ECO:0000313" key="3">
    <source>
        <dbReference type="Proteomes" id="UP001386955"/>
    </source>
</evidence>
<comment type="caution">
    <text evidence="2">The sequence shown here is derived from an EMBL/GenBank/DDBJ whole genome shotgun (WGS) entry which is preliminary data.</text>
</comment>
<dbReference type="EMBL" id="JAYMYS010000001">
    <property type="protein sequence ID" value="KAK7410140.1"/>
    <property type="molecule type" value="Genomic_DNA"/>
</dbReference>
<dbReference type="AlphaFoldDB" id="A0AAN9SYQ9"/>
<evidence type="ECO:0000256" key="1">
    <source>
        <dbReference type="SAM" id="MobiDB-lite"/>
    </source>
</evidence>
<keyword evidence="3" id="KW-1185">Reference proteome</keyword>
<feature type="region of interest" description="Disordered" evidence="1">
    <location>
        <begin position="46"/>
        <end position="73"/>
    </location>
</feature>
<protein>
    <submittedName>
        <fullName evidence="2">Uncharacterized protein</fullName>
    </submittedName>
</protein>